<accession>A0A498IPV1</accession>
<feature type="domain" description="Protein kinase" evidence="2">
    <location>
        <begin position="33"/>
        <end position="314"/>
    </location>
</feature>
<dbReference type="PANTHER" id="PTHR48011:SF56">
    <property type="entry name" value="PROTEIN KINASE DOMAIN-CONTAINING PROTEIN"/>
    <property type="match status" value="1"/>
</dbReference>
<evidence type="ECO:0000259" key="2">
    <source>
        <dbReference type="PROSITE" id="PS50011"/>
    </source>
</evidence>
<protein>
    <recommendedName>
        <fullName evidence="2">Protein kinase domain-containing protein</fullName>
    </recommendedName>
</protein>
<keyword evidence="4" id="KW-1185">Reference proteome</keyword>
<dbReference type="Pfam" id="PF00069">
    <property type="entry name" value="Pkinase"/>
    <property type="match status" value="1"/>
</dbReference>
<dbReference type="GO" id="GO:0005524">
    <property type="term" value="F:ATP binding"/>
    <property type="evidence" value="ECO:0007669"/>
    <property type="project" value="InterPro"/>
</dbReference>
<evidence type="ECO:0000313" key="4">
    <source>
        <dbReference type="Proteomes" id="UP000290289"/>
    </source>
</evidence>
<dbReference type="InterPro" id="IPR011009">
    <property type="entry name" value="Kinase-like_dom_sf"/>
</dbReference>
<dbReference type="AlphaFoldDB" id="A0A498IPV1"/>
<sequence>MLRSFEQRRMTKRKAEDELQGESMWDQHHGMHWLRGELIGEGRCASVFLATRKKKTRGQRSSMLTNLPAVMAVKSAEMSDSAFIEHEAEVLSEIKGCPFVVDCFGEETTSTDEGDEVYNLLLEYASGGTLDDLIEQSNGRGLPKSQVRRYTRCILEGLKHIHKCDYVHCNLKPENILLVRNRASTSSGNPTSFVAKIADFGFAKKSKDNYGEWRGTRLYQSPEALEDNKQDKPSDIWSLGCIVLEMLTGKSLSDLDSGCDYSDFDDRMTWFDHVSTPKIPAEITGTARDFLKSCLAVRPSRRLTAEELLFHSFVAQPQPSKPARCTKGKMARSSLCHAGYNKSSVVVPRIPPPPGFETAAGS</sequence>
<gene>
    <name evidence="3" type="ORF">DVH24_005744</name>
</gene>
<feature type="region of interest" description="Disordered" evidence="1">
    <location>
        <begin position="1"/>
        <end position="22"/>
    </location>
</feature>
<dbReference type="GO" id="GO:0007165">
    <property type="term" value="P:signal transduction"/>
    <property type="evidence" value="ECO:0007669"/>
    <property type="project" value="TreeGrafter"/>
</dbReference>
<dbReference type="EMBL" id="RDQH01000337">
    <property type="protein sequence ID" value="RXH83491.1"/>
    <property type="molecule type" value="Genomic_DNA"/>
</dbReference>
<dbReference type="Gene3D" id="1.10.510.10">
    <property type="entry name" value="Transferase(Phosphotransferase) domain 1"/>
    <property type="match status" value="1"/>
</dbReference>
<dbReference type="InterPro" id="IPR000719">
    <property type="entry name" value="Prot_kinase_dom"/>
</dbReference>
<dbReference type="PANTHER" id="PTHR48011">
    <property type="entry name" value="CCR4-NOT TRANSCRIPTIONAL COMPLEX SUBUNIT CAF120-RELATED"/>
    <property type="match status" value="1"/>
</dbReference>
<reference evidence="3 4" key="1">
    <citation type="submission" date="2018-10" db="EMBL/GenBank/DDBJ databases">
        <title>A high-quality apple genome assembly.</title>
        <authorList>
            <person name="Hu J."/>
        </authorList>
    </citation>
    <scope>NUCLEOTIDE SEQUENCE [LARGE SCALE GENOMIC DNA]</scope>
    <source>
        <strain evidence="4">cv. HFTH1</strain>
        <tissue evidence="3">Young leaf</tissue>
    </source>
</reference>
<dbReference type="GO" id="GO:0004672">
    <property type="term" value="F:protein kinase activity"/>
    <property type="evidence" value="ECO:0007669"/>
    <property type="project" value="InterPro"/>
</dbReference>
<feature type="compositionally biased region" description="Basic and acidic residues" evidence="1">
    <location>
        <begin position="1"/>
        <end position="17"/>
    </location>
</feature>
<dbReference type="Gene3D" id="3.30.200.20">
    <property type="entry name" value="Phosphorylase Kinase, domain 1"/>
    <property type="match status" value="1"/>
</dbReference>
<evidence type="ECO:0000313" key="3">
    <source>
        <dbReference type="EMBL" id="RXH83491.1"/>
    </source>
</evidence>
<organism evidence="3 4">
    <name type="scientific">Malus domestica</name>
    <name type="common">Apple</name>
    <name type="synonym">Pyrus malus</name>
    <dbReference type="NCBI Taxonomy" id="3750"/>
    <lineage>
        <taxon>Eukaryota</taxon>
        <taxon>Viridiplantae</taxon>
        <taxon>Streptophyta</taxon>
        <taxon>Embryophyta</taxon>
        <taxon>Tracheophyta</taxon>
        <taxon>Spermatophyta</taxon>
        <taxon>Magnoliopsida</taxon>
        <taxon>eudicotyledons</taxon>
        <taxon>Gunneridae</taxon>
        <taxon>Pentapetalae</taxon>
        <taxon>rosids</taxon>
        <taxon>fabids</taxon>
        <taxon>Rosales</taxon>
        <taxon>Rosaceae</taxon>
        <taxon>Amygdaloideae</taxon>
        <taxon>Maleae</taxon>
        <taxon>Malus</taxon>
    </lineage>
</organism>
<name>A0A498IPV1_MALDO</name>
<dbReference type="Proteomes" id="UP000290289">
    <property type="component" value="Chromosome 11"/>
</dbReference>
<evidence type="ECO:0000256" key="1">
    <source>
        <dbReference type="SAM" id="MobiDB-lite"/>
    </source>
</evidence>
<dbReference type="PROSITE" id="PS50011">
    <property type="entry name" value="PROTEIN_KINASE_DOM"/>
    <property type="match status" value="1"/>
</dbReference>
<dbReference type="STRING" id="3750.A0A498IPV1"/>
<comment type="caution">
    <text evidence="3">The sequence shown here is derived from an EMBL/GenBank/DDBJ whole genome shotgun (WGS) entry which is preliminary data.</text>
</comment>
<dbReference type="SUPFAM" id="SSF56112">
    <property type="entry name" value="Protein kinase-like (PK-like)"/>
    <property type="match status" value="1"/>
</dbReference>
<proteinExistence type="predicted"/>
<dbReference type="InterPro" id="IPR052751">
    <property type="entry name" value="Plant_MAPKKK"/>
</dbReference>